<dbReference type="EMBL" id="KZ678623">
    <property type="protein sequence ID" value="PSR78055.1"/>
    <property type="molecule type" value="Genomic_DNA"/>
</dbReference>
<dbReference type="InParanoid" id="A0A2T2ZVY3"/>
<organism evidence="2 3">
    <name type="scientific">Coniella lustricola</name>
    <dbReference type="NCBI Taxonomy" id="2025994"/>
    <lineage>
        <taxon>Eukaryota</taxon>
        <taxon>Fungi</taxon>
        <taxon>Dikarya</taxon>
        <taxon>Ascomycota</taxon>
        <taxon>Pezizomycotina</taxon>
        <taxon>Sordariomycetes</taxon>
        <taxon>Sordariomycetidae</taxon>
        <taxon>Diaporthales</taxon>
        <taxon>Schizoparmaceae</taxon>
        <taxon>Coniella</taxon>
    </lineage>
</organism>
<dbReference type="AlphaFoldDB" id="A0A2T2ZVY3"/>
<reference evidence="2 3" key="1">
    <citation type="journal article" date="2018" name="Mycol. Prog.">
        <title>Coniella lustricola, a new species from submerged detritus.</title>
        <authorList>
            <person name="Raudabaugh D.B."/>
            <person name="Iturriaga T."/>
            <person name="Carver A."/>
            <person name="Mondo S."/>
            <person name="Pangilinan J."/>
            <person name="Lipzen A."/>
            <person name="He G."/>
            <person name="Amirebrahimi M."/>
            <person name="Grigoriev I.V."/>
            <person name="Miller A.N."/>
        </authorList>
    </citation>
    <scope>NUCLEOTIDE SEQUENCE [LARGE SCALE GENOMIC DNA]</scope>
    <source>
        <strain evidence="2 3">B22-T-1</strain>
    </source>
</reference>
<gene>
    <name evidence="2" type="ORF">BD289DRAFT_132443</name>
</gene>
<accession>A0A2T2ZVY3</accession>
<dbReference type="Proteomes" id="UP000241462">
    <property type="component" value="Unassembled WGS sequence"/>
</dbReference>
<sequence>MSRGAANASVTASEQYLFSAQHRDQWSRARALQQGNFTREGAQLPEKGVEGCQTGFGSRQRPGRGARGGPSARGARLQTGLRVLVGWLVGRSVVSFVRSCSIVRSLVFVELGRRLVKSQSTLFFSRRNRLVLWGARARASLRPRRWADGWPFGLLCTRNVLFRLCCWLARARALALSHTYTHTLSLFFWLAVDSSFWLSKARVGDCGVVGFFSLVSFSPSTFHQRDVAKGGALGAVEPRTDGKEKPGGLCGLLGVAGLCPAQRQSAPAQDGGGPYVVVAVCSLHFGACLLVARMAWSRPVPVPDAISLLSLARWGLAKRGEEAVVCDRGGLIVARSGRGGAADRPYW</sequence>
<feature type="region of interest" description="Disordered" evidence="1">
    <location>
        <begin position="43"/>
        <end position="73"/>
    </location>
</feature>
<evidence type="ECO:0000313" key="3">
    <source>
        <dbReference type="Proteomes" id="UP000241462"/>
    </source>
</evidence>
<keyword evidence="3" id="KW-1185">Reference proteome</keyword>
<evidence type="ECO:0000313" key="2">
    <source>
        <dbReference type="EMBL" id="PSR78055.1"/>
    </source>
</evidence>
<protein>
    <submittedName>
        <fullName evidence="2">Uncharacterized protein</fullName>
    </submittedName>
</protein>
<name>A0A2T2ZVY3_9PEZI</name>
<proteinExistence type="predicted"/>
<evidence type="ECO:0000256" key="1">
    <source>
        <dbReference type="SAM" id="MobiDB-lite"/>
    </source>
</evidence>